<dbReference type="InterPro" id="IPR029058">
    <property type="entry name" value="AB_hydrolase_fold"/>
</dbReference>
<dbReference type="InterPro" id="IPR050471">
    <property type="entry name" value="AB_hydrolase"/>
</dbReference>
<dbReference type="Proteomes" id="UP001235064">
    <property type="component" value="Unassembled WGS sequence"/>
</dbReference>
<evidence type="ECO:0000313" key="2">
    <source>
        <dbReference type="EMBL" id="MDL9981468.1"/>
    </source>
</evidence>
<dbReference type="InterPro" id="IPR000073">
    <property type="entry name" value="AB_hydrolase_1"/>
</dbReference>
<protein>
    <submittedName>
        <fullName evidence="2">Alpha/beta hydrolase</fullName>
    </submittedName>
</protein>
<comment type="caution">
    <text evidence="2">The sequence shown here is derived from an EMBL/GenBank/DDBJ whole genome shotgun (WGS) entry which is preliminary data.</text>
</comment>
<dbReference type="EMBL" id="JASXSZ010000008">
    <property type="protein sequence ID" value="MDL9981468.1"/>
    <property type="molecule type" value="Genomic_DNA"/>
</dbReference>
<dbReference type="PANTHER" id="PTHR43433:SF5">
    <property type="entry name" value="AB HYDROLASE-1 DOMAIN-CONTAINING PROTEIN"/>
    <property type="match status" value="1"/>
</dbReference>
<keyword evidence="2" id="KW-0378">Hydrolase</keyword>
<dbReference type="SUPFAM" id="SSF53474">
    <property type="entry name" value="alpha/beta-Hydrolases"/>
    <property type="match status" value="1"/>
</dbReference>
<dbReference type="PANTHER" id="PTHR43433">
    <property type="entry name" value="HYDROLASE, ALPHA/BETA FOLD FAMILY PROTEIN"/>
    <property type="match status" value="1"/>
</dbReference>
<gene>
    <name evidence="2" type="ORF">QSV35_19215</name>
</gene>
<sequence length="271" mass="28023">MDVRSVSVGDGAQVEVRAMGAGEPVLLIQTALDPDELATLAAEPALRARYRVVDVRRRGYGSSSPPSGGGVVGDAADAIAVLRALGAEPAHIVGTSFSSSIALAVAALAPSAVATVVLIEVPPPDGSDDLAQVAGRLAETYANEGVASALDVFAQAMGDGAWSARRLELPVSEVERIERDADTFFASDIPALLRWRLAAAPPHPVLCIGGAETAPMFAAARHRVLRLIPQAEEVVIPGGGHIVAATHSAEVAAAMVDFLERHPIEQKGQRS</sequence>
<dbReference type="Pfam" id="PF00561">
    <property type="entry name" value="Abhydrolase_1"/>
    <property type="match status" value="1"/>
</dbReference>
<feature type="domain" description="AB hydrolase-1" evidence="1">
    <location>
        <begin position="44"/>
        <end position="243"/>
    </location>
</feature>
<keyword evidence="3" id="KW-1185">Reference proteome</keyword>
<reference evidence="2 3" key="1">
    <citation type="submission" date="2023-06" db="EMBL/GenBank/DDBJ databases">
        <title>Microbacterium sp. nov., isolated from a waste landfill.</title>
        <authorList>
            <person name="Wen W."/>
        </authorList>
    </citation>
    <scope>NUCLEOTIDE SEQUENCE [LARGE SCALE GENOMIC DNA]</scope>
    <source>
        <strain evidence="2 3">ASV49</strain>
    </source>
</reference>
<evidence type="ECO:0000313" key="3">
    <source>
        <dbReference type="Proteomes" id="UP001235064"/>
    </source>
</evidence>
<proteinExistence type="predicted"/>
<evidence type="ECO:0000259" key="1">
    <source>
        <dbReference type="Pfam" id="PF00561"/>
    </source>
</evidence>
<organism evidence="2 3">
    <name type="scientific">Microbacterium candidum</name>
    <dbReference type="NCBI Taxonomy" id="3041922"/>
    <lineage>
        <taxon>Bacteria</taxon>
        <taxon>Bacillati</taxon>
        <taxon>Actinomycetota</taxon>
        <taxon>Actinomycetes</taxon>
        <taxon>Micrococcales</taxon>
        <taxon>Microbacteriaceae</taxon>
        <taxon>Microbacterium</taxon>
    </lineage>
</organism>
<dbReference type="RefSeq" id="WP_286290589.1">
    <property type="nucleotide sequence ID" value="NZ_JASXSZ010000008.1"/>
</dbReference>
<name>A0ABT7N442_9MICO</name>
<dbReference type="GO" id="GO:0016787">
    <property type="term" value="F:hydrolase activity"/>
    <property type="evidence" value="ECO:0007669"/>
    <property type="project" value="UniProtKB-KW"/>
</dbReference>
<accession>A0ABT7N442</accession>
<dbReference type="Gene3D" id="3.40.50.1820">
    <property type="entry name" value="alpha/beta hydrolase"/>
    <property type="match status" value="1"/>
</dbReference>